<dbReference type="PANTHER" id="PTHR13778">
    <property type="entry name" value="GLYCOSYLTRANSFERASE 8 DOMAIN-CONTAINING PROTEIN"/>
    <property type="match status" value="1"/>
</dbReference>
<protein>
    <submittedName>
        <fullName evidence="4">Lipopolysaccharide biosynthesis glycosyltransferase</fullName>
    </submittedName>
</protein>
<evidence type="ECO:0000256" key="2">
    <source>
        <dbReference type="ARBA" id="ARBA00022679"/>
    </source>
</evidence>
<dbReference type="InterPro" id="IPR050748">
    <property type="entry name" value="Glycosyltrans_8_dom-fam"/>
</dbReference>
<dbReference type="GO" id="GO:0046872">
    <property type="term" value="F:metal ion binding"/>
    <property type="evidence" value="ECO:0007669"/>
    <property type="project" value="UniProtKB-KW"/>
</dbReference>
<comment type="caution">
    <text evidence="4">The sequence shown here is derived from an EMBL/GenBank/DDBJ whole genome shotgun (WGS) entry which is preliminary data.</text>
</comment>
<dbReference type="RefSeq" id="WP_183208666.1">
    <property type="nucleotide sequence ID" value="NZ_JACIER010000008.1"/>
</dbReference>
<reference evidence="4" key="1">
    <citation type="submission" date="2020-08" db="EMBL/GenBank/DDBJ databases">
        <title>Genomic Encyclopedia of Type Strains, Phase IV (KMG-IV): sequencing the most valuable type-strain genomes for metagenomic binning, comparative biology and taxonomic classification.</title>
        <authorList>
            <person name="Goeker M."/>
        </authorList>
    </citation>
    <scope>NUCLEOTIDE SEQUENCE [LARGE SCALE GENOMIC DNA]</scope>
    <source>
        <strain evidence="4">DSM 105720</strain>
    </source>
</reference>
<evidence type="ECO:0000256" key="3">
    <source>
        <dbReference type="ARBA" id="ARBA00022723"/>
    </source>
</evidence>
<dbReference type="SUPFAM" id="SSF53448">
    <property type="entry name" value="Nucleotide-diphospho-sugar transferases"/>
    <property type="match status" value="1"/>
</dbReference>
<evidence type="ECO:0000313" key="5">
    <source>
        <dbReference type="Proteomes" id="UP000560658"/>
    </source>
</evidence>
<evidence type="ECO:0000313" key="4">
    <source>
        <dbReference type="EMBL" id="MBB4044493.1"/>
    </source>
</evidence>
<evidence type="ECO:0000256" key="1">
    <source>
        <dbReference type="ARBA" id="ARBA00022676"/>
    </source>
</evidence>
<dbReference type="GO" id="GO:0016757">
    <property type="term" value="F:glycosyltransferase activity"/>
    <property type="evidence" value="ECO:0007669"/>
    <property type="project" value="UniProtKB-KW"/>
</dbReference>
<dbReference type="Proteomes" id="UP000560658">
    <property type="component" value="Unassembled WGS sequence"/>
</dbReference>
<dbReference type="InterPro" id="IPR002495">
    <property type="entry name" value="Glyco_trans_8"/>
</dbReference>
<dbReference type="Gene3D" id="3.90.550.10">
    <property type="entry name" value="Spore Coat Polysaccharide Biosynthesis Protein SpsA, Chain A"/>
    <property type="match status" value="1"/>
</dbReference>
<gene>
    <name evidence="4" type="ORF">GGR06_002287</name>
</gene>
<keyword evidence="1" id="KW-0328">Glycosyltransferase</keyword>
<dbReference type="InterPro" id="IPR029044">
    <property type="entry name" value="Nucleotide-diphossugar_trans"/>
</dbReference>
<keyword evidence="3" id="KW-0479">Metal-binding</keyword>
<name>A0A840D7R6_9BACE</name>
<sequence length="329" mass="38530">MEKIPVFFTFDKNYVVAAQVAIYSMLKQAAPRYTYKLYVLHTDIPLAAQKKINRLVAKFDNATLDFIDTSAFDDDAHILQSKAHFSKEIYYKLIAAEIFPQYDRIICSDVDVAFTGDISESYFMHPDRFFYFAGVGQILESDRMKNYDPDFTLEEKEILKKEIAAGYLLMNLKVIRENAMQQKLTDYYKANYHRLRLPEQDCMILCCWPHIAYLPLKFVVCTNYYHTDTRTASFYKENDGFPQRHEEACRTFEEALATPVQLHYVGGNKPWNSLCVPKQSVWLSLLWESGCTADFLQALPGFIRKRLERYSLKRFYTKISKRIANKKTK</sequence>
<keyword evidence="5" id="KW-1185">Reference proteome</keyword>
<accession>A0A840D7R6</accession>
<dbReference type="PANTHER" id="PTHR13778:SF47">
    <property type="entry name" value="LIPOPOLYSACCHARIDE 1,3-GALACTOSYLTRANSFERASE"/>
    <property type="match status" value="1"/>
</dbReference>
<proteinExistence type="predicted"/>
<dbReference type="AlphaFoldDB" id="A0A840D7R6"/>
<dbReference type="EMBL" id="JACIER010000008">
    <property type="protein sequence ID" value="MBB4044493.1"/>
    <property type="molecule type" value="Genomic_DNA"/>
</dbReference>
<keyword evidence="2" id="KW-0808">Transferase</keyword>
<dbReference type="Pfam" id="PF01501">
    <property type="entry name" value="Glyco_transf_8"/>
    <property type="match status" value="1"/>
</dbReference>
<dbReference type="CDD" id="cd04194">
    <property type="entry name" value="GT8_A4GalT_like"/>
    <property type="match status" value="1"/>
</dbReference>
<organism evidence="4 5">
    <name type="scientific">Bacteroides reticulotermitis</name>
    <dbReference type="NCBI Taxonomy" id="1133319"/>
    <lineage>
        <taxon>Bacteria</taxon>
        <taxon>Pseudomonadati</taxon>
        <taxon>Bacteroidota</taxon>
        <taxon>Bacteroidia</taxon>
        <taxon>Bacteroidales</taxon>
        <taxon>Bacteroidaceae</taxon>
        <taxon>Bacteroides</taxon>
    </lineage>
</organism>